<evidence type="ECO:0000313" key="6">
    <source>
        <dbReference type="Proteomes" id="UP001235133"/>
    </source>
</evidence>
<evidence type="ECO:0000256" key="3">
    <source>
        <dbReference type="RuleBase" id="RU000363"/>
    </source>
</evidence>
<reference evidence="5 6" key="1">
    <citation type="submission" date="2023-08" db="EMBL/GenBank/DDBJ databases">
        <title>Microbacterium psychrotolerans sp. nov., a psychrotolerant bacterium isolated from soil in Heilongjiang Province, China.</title>
        <authorList>
            <person name="An P."/>
            <person name="Zhao D."/>
            <person name="Xiang H."/>
        </authorList>
    </citation>
    <scope>NUCLEOTIDE SEQUENCE [LARGE SCALE GENOMIC DNA]</scope>
    <source>
        <strain evidence="5 6">QXD-8</strain>
    </source>
</reference>
<evidence type="ECO:0000313" key="5">
    <source>
        <dbReference type="EMBL" id="MDQ7877408.1"/>
    </source>
</evidence>
<dbReference type="SMART" id="SM00822">
    <property type="entry name" value="PKS_KR"/>
    <property type="match status" value="1"/>
</dbReference>
<dbReference type="PRINTS" id="PR00081">
    <property type="entry name" value="GDHRDH"/>
</dbReference>
<organism evidence="5 6">
    <name type="scientific">Microbacterium psychrotolerans</name>
    <dbReference type="NCBI Taxonomy" id="3068321"/>
    <lineage>
        <taxon>Bacteria</taxon>
        <taxon>Bacillati</taxon>
        <taxon>Actinomycetota</taxon>
        <taxon>Actinomycetes</taxon>
        <taxon>Micrococcales</taxon>
        <taxon>Microbacteriaceae</taxon>
        <taxon>Microbacterium</taxon>
    </lineage>
</organism>
<dbReference type="InterPro" id="IPR057326">
    <property type="entry name" value="KR_dom"/>
</dbReference>
<sequence length="331" mass="35367">MDAANHTSTDRRATGAEVIVITGASSGIGRATARAYARRGAQVVLASRSEPALQTVAEECRELGGQALVVRTDVTHEGEVRALAAAAVLEYGRIDVWVGNAGVFAYGAFEQLPARVFRQVVETNLMGQVHGARAVLPYFRRQGSGTLVMVGSLYSRVGSPVLSPYVMSKFGLLGFAECLRQELRGSGIRVRVVLPASIDTPIYQHAANVTTRHIRPLPPAGSPARVARAIVRAPRRRRFATFVGRIQKQTLPVHRLAPAAYDAAASWMVERVELHGRDAEVTVGTVFDPPESASPTTGGWRSSGGRLLVGAFATAVLSVLLARPRVSTARA</sequence>
<dbReference type="PROSITE" id="PS00061">
    <property type="entry name" value="ADH_SHORT"/>
    <property type="match status" value="1"/>
</dbReference>
<dbReference type="Pfam" id="PF00106">
    <property type="entry name" value="adh_short"/>
    <property type="match status" value="1"/>
</dbReference>
<evidence type="ECO:0000256" key="2">
    <source>
        <dbReference type="ARBA" id="ARBA00023002"/>
    </source>
</evidence>
<dbReference type="EMBL" id="JAVFWO010000002">
    <property type="protein sequence ID" value="MDQ7877408.1"/>
    <property type="molecule type" value="Genomic_DNA"/>
</dbReference>
<dbReference type="PANTHER" id="PTHR44196">
    <property type="entry name" value="DEHYDROGENASE/REDUCTASE SDR FAMILY MEMBER 7B"/>
    <property type="match status" value="1"/>
</dbReference>
<comment type="caution">
    <text evidence="5">The sequence shown here is derived from an EMBL/GenBank/DDBJ whole genome shotgun (WGS) entry which is preliminary data.</text>
</comment>
<protein>
    <submittedName>
        <fullName evidence="5">SDR family NAD(P)-dependent oxidoreductase</fullName>
    </submittedName>
</protein>
<gene>
    <name evidence="5" type="ORF">Q9R08_05390</name>
</gene>
<dbReference type="InterPro" id="IPR002347">
    <property type="entry name" value="SDR_fam"/>
</dbReference>
<name>A0ABU0YYJ6_9MICO</name>
<dbReference type="PRINTS" id="PR00080">
    <property type="entry name" value="SDRFAMILY"/>
</dbReference>
<dbReference type="RefSeq" id="WP_308866845.1">
    <property type="nucleotide sequence ID" value="NZ_JAVFWO010000002.1"/>
</dbReference>
<dbReference type="InterPro" id="IPR036291">
    <property type="entry name" value="NAD(P)-bd_dom_sf"/>
</dbReference>
<dbReference type="Proteomes" id="UP001235133">
    <property type="component" value="Unassembled WGS sequence"/>
</dbReference>
<dbReference type="PANTHER" id="PTHR44196:SF1">
    <property type="entry name" value="DEHYDROGENASE_REDUCTASE SDR FAMILY MEMBER 7B"/>
    <property type="match status" value="1"/>
</dbReference>
<proteinExistence type="inferred from homology"/>
<keyword evidence="2" id="KW-0560">Oxidoreductase</keyword>
<accession>A0ABU0YYJ6</accession>
<dbReference type="InterPro" id="IPR020904">
    <property type="entry name" value="Sc_DH/Rdtase_CS"/>
</dbReference>
<comment type="similarity">
    <text evidence="1 3">Belongs to the short-chain dehydrogenases/reductases (SDR) family.</text>
</comment>
<feature type="domain" description="Ketoreductase" evidence="4">
    <location>
        <begin position="17"/>
        <end position="199"/>
    </location>
</feature>
<evidence type="ECO:0000259" key="4">
    <source>
        <dbReference type="SMART" id="SM00822"/>
    </source>
</evidence>
<dbReference type="SUPFAM" id="SSF51735">
    <property type="entry name" value="NAD(P)-binding Rossmann-fold domains"/>
    <property type="match status" value="1"/>
</dbReference>
<evidence type="ECO:0000256" key="1">
    <source>
        <dbReference type="ARBA" id="ARBA00006484"/>
    </source>
</evidence>
<dbReference type="Gene3D" id="3.40.50.720">
    <property type="entry name" value="NAD(P)-binding Rossmann-like Domain"/>
    <property type="match status" value="1"/>
</dbReference>
<keyword evidence="6" id="KW-1185">Reference proteome</keyword>